<evidence type="ECO:0000313" key="1">
    <source>
        <dbReference type="EMBL" id="TBW67959.1"/>
    </source>
</evidence>
<dbReference type="EMBL" id="SCHB01000337">
    <property type="protein sequence ID" value="TBW67959.1"/>
    <property type="molecule type" value="Genomic_DNA"/>
</dbReference>
<dbReference type="InterPro" id="IPR055590">
    <property type="entry name" value="TscA"/>
</dbReference>
<dbReference type="RefSeq" id="WP_131513269.1">
    <property type="nucleotide sequence ID" value="NZ_SCHB01000337.1"/>
</dbReference>
<proteinExistence type="predicted"/>
<organism evidence="1 2">
    <name type="scientific">Staphylococcus lugdunensis</name>
    <dbReference type="NCBI Taxonomy" id="28035"/>
    <lineage>
        <taxon>Bacteria</taxon>
        <taxon>Bacillati</taxon>
        <taxon>Bacillota</taxon>
        <taxon>Bacilli</taxon>
        <taxon>Bacillales</taxon>
        <taxon>Staphylococcaceae</taxon>
        <taxon>Staphylococcus</taxon>
    </lineage>
</organism>
<protein>
    <submittedName>
        <fullName evidence="1">Pathogenicity island protein</fullName>
    </submittedName>
</protein>
<accession>A0A4Q9W0C0</accession>
<name>A0A4Q9W0C0_STALU</name>
<evidence type="ECO:0000313" key="2">
    <source>
        <dbReference type="Proteomes" id="UP000293637"/>
    </source>
</evidence>
<dbReference type="AlphaFoldDB" id="A0A4Q9W0C0"/>
<comment type="caution">
    <text evidence="1">The sequence shown here is derived from an EMBL/GenBank/DDBJ whole genome shotgun (WGS) entry which is preliminary data.</text>
</comment>
<gene>
    <name evidence="1" type="ORF">EQ812_14140</name>
</gene>
<dbReference type="Proteomes" id="UP000293637">
    <property type="component" value="Unassembled WGS sequence"/>
</dbReference>
<sequence>MNKKQRETLEVIKYQLKLSINNKFDMYEHIEERNGVEKITEISREKQLEYIMKWCLQELENNFNYEEEK</sequence>
<reference evidence="1 2" key="1">
    <citation type="journal article" date="2019" name="Sci. Transl. Med.">
        <title>Quorum sensing between bacterial species on the skin protects against epidermal injury in atopic dermatitis.</title>
        <authorList>
            <person name="Williams M.R."/>
        </authorList>
    </citation>
    <scope>NUCLEOTIDE SEQUENCE [LARGE SCALE GENOMIC DNA]</scope>
    <source>
        <strain evidence="1 2">E7</strain>
    </source>
</reference>
<dbReference type="Pfam" id="PF23767">
    <property type="entry name" value="TscA"/>
    <property type="match status" value="1"/>
</dbReference>